<dbReference type="EMBL" id="LT906467">
    <property type="protein sequence ID" value="SNV67508.1"/>
    <property type="molecule type" value="Genomic_DNA"/>
</dbReference>
<dbReference type="InterPro" id="IPR036249">
    <property type="entry name" value="Thioredoxin-like_sf"/>
</dbReference>
<dbReference type="RefSeq" id="WP_038590010.1">
    <property type="nucleotide sequence ID" value="NZ_CP009211.1"/>
</dbReference>
<dbReference type="AlphaFoldDB" id="A0A076NIT2"/>
<dbReference type="OrthoDB" id="5181746at2"/>
<sequence>MPDFGPGAVDLNKLVEQKEAQQQLKEGGFEPFITVDEKDIEARAFQRSMQVPVVLMFGTQRSEDSETLKETFKTLAANQRKFMVAYVDADATPQVAQMFGLRALPTVVALAAGQPVTNFEGNQPVEQLKQWVEALVTNVGPQLQGLGEEPEAEEATPEDPRLDEATAALNRGDFDAATAIYDAILTEEPDNQPVKQAKAAVAVLRRLDPQNRTTDPIAEAEQAPDDVEKQLAAADAEVVAGAPEKAFDRLLRYVKTAPEAKERLLELFTLFAPDDPRVIQARTNLASALF</sequence>
<gene>
    <name evidence="3" type="primary">ybbN</name>
    <name evidence="2" type="ORF">CIMIT_05075</name>
    <name evidence="3" type="ORF">SAMEA4535761_01080</name>
</gene>
<dbReference type="Pfam" id="PF14561">
    <property type="entry name" value="TPR_20"/>
    <property type="match status" value="1"/>
</dbReference>
<evidence type="ECO:0000313" key="5">
    <source>
        <dbReference type="Proteomes" id="UP000215374"/>
    </source>
</evidence>
<name>A0A076NIT2_9CORY</name>
<dbReference type="Gene3D" id="1.25.40.10">
    <property type="entry name" value="Tetratricopeptide repeat domain"/>
    <property type="match status" value="1"/>
</dbReference>
<reference evidence="2 4" key="1">
    <citation type="submission" date="2014-08" db="EMBL/GenBank/DDBJ databases">
        <title>Complete genome sequence of Corynebacterium imitans DSM 44264, isolated from a five-month-old boy with suspected pharyngeal diphtheria.</title>
        <authorList>
            <person name="Mollmann S."/>
            <person name="Albersmeier A."/>
            <person name="Ruckert C."/>
            <person name="Tauch A."/>
        </authorList>
    </citation>
    <scope>NUCLEOTIDE SEQUENCE [LARGE SCALE GENOMIC DNA]</scope>
    <source>
        <strain evidence="2 4">DSM 44264</strain>
    </source>
</reference>
<keyword evidence="4" id="KW-1185">Reference proteome</keyword>
<dbReference type="HOGENOM" id="CLU_046120_0_1_11"/>
<evidence type="ECO:0000313" key="4">
    <source>
        <dbReference type="Proteomes" id="UP000028780"/>
    </source>
</evidence>
<dbReference type="InterPro" id="IPR013766">
    <property type="entry name" value="Thioredoxin_domain"/>
</dbReference>
<protein>
    <submittedName>
        <fullName evidence="2 3">Thioredoxin</fullName>
    </submittedName>
</protein>
<feature type="domain" description="Thioredoxin" evidence="1">
    <location>
        <begin position="24"/>
        <end position="137"/>
    </location>
</feature>
<evidence type="ECO:0000259" key="1">
    <source>
        <dbReference type="PROSITE" id="PS51352"/>
    </source>
</evidence>
<dbReference type="GO" id="GO:0006950">
    <property type="term" value="P:response to stress"/>
    <property type="evidence" value="ECO:0007669"/>
    <property type="project" value="UniProtKB-ARBA"/>
</dbReference>
<dbReference type="Pfam" id="PF00085">
    <property type="entry name" value="Thioredoxin"/>
    <property type="match status" value="1"/>
</dbReference>
<dbReference type="KEGG" id="cii:CIMIT_05075"/>
<organism evidence="2 4">
    <name type="scientific">Corynebacterium imitans</name>
    <dbReference type="NCBI Taxonomy" id="156978"/>
    <lineage>
        <taxon>Bacteria</taxon>
        <taxon>Bacillati</taxon>
        <taxon>Actinomycetota</taxon>
        <taxon>Actinomycetes</taxon>
        <taxon>Mycobacteriales</taxon>
        <taxon>Corynebacteriaceae</taxon>
        <taxon>Corynebacterium</taxon>
    </lineage>
</organism>
<dbReference type="InterPro" id="IPR011990">
    <property type="entry name" value="TPR-like_helical_dom_sf"/>
</dbReference>
<proteinExistence type="predicted"/>
<dbReference type="CDD" id="cd02956">
    <property type="entry name" value="ybbN"/>
    <property type="match status" value="1"/>
</dbReference>
<dbReference type="STRING" id="156978.CIMIT_05075"/>
<accession>A0A076NIT2</accession>
<dbReference type="EMBL" id="CP009211">
    <property type="protein sequence ID" value="AIJ33353.1"/>
    <property type="molecule type" value="Genomic_DNA"/>
</dbReference>
<dbReference type="PROSITE" id="PS51352">
    <property type="entry name" value="THIOREDOXIN_2"/>
    <property type="match status" value="1"/>
</dbReference>
<evidence type="ECO:0000313" key="2">
    <source>
        <dbReference type="EMBL" id="AIJ33353.1"/>
    </source>
</evidence>
<reference evidence="3 5" key="2">
    <citation type="submission" date="2017-06" db="EMBL/GenBank/DDBJ databases">
        <authorList>
            <consortium name="Pathogen Informatics"/>
        </authorList>
    </citation>
    <scope>NUCLEOTIDE SEQUENCE [LARGE SCALE GENOMIC DNA]</scope>
    <source>
        <strain evidence="3 5">NCTC13015</strain>
    </source>
</reference>
<dbReference type="Proteomes" id="UP000215374">
    <property type="component" value="Chromosome 1"/>
</dbReference>
<dbReference type="eggNOG" id="COG3118">
    <property type="taxonomic scope" value="Bacteria"/>
</dbReference>
<dbReference type="Gene3D" id="3.40.30.10">
    <property type="entry name" value="Glutaredoxin"/>
    <property type="match status" value="1"/>
</dbReference>
<evidence type="ECO:0000313" key="3">
    <source>
        <dbReference type="EMBL" id="SNV67508.1"/>
    </source>
</evidence>
<dbReference type="Proteomes" id="UP000028780">
    <property type="component" value="Chromosome"/>
</dbReference>
<dbReference type="SUPFAM" id="SSF52833">
    <property type="entry name" value="Thioredoxin-like"/>
    <property type="match status" value="1"/>
</dbReference>